<keyword evidence="8" id="KW-1185">Reference proteome</keyword>
<dbReference type="Gene3D" id="3.30.260.10">
    <property type="entry name" value="TCP-1-like chaperonin intermediate domain"/>
    <property type="match status" value="1"/>
</dbReference>
<dbReference type="GO" id="GO:0042026">
    <property type="term" value="P:protein refolding"/>
    <property type="evidence" value="ECO:0007669"/>
    <property type="project" value="InterPro"/>
</dbReference>
<evidence type="ECO:0000256" key="6">
    <source>
        <dbReference type="SAM" id="MobiDB-lite"/>
    </source>
</evidence>
<dbReference type="InterPro" id="IPR027413">
    <property type="entry name" value="GROEL-like_equatorial_sf"/>
</dbReference>
<dbReference type="InterPro" id="IPR027409">
    <property type="entry name" value="GroEL-like_apical_dom_sf"/>
</dbReference>
<dbReference type="AlphaFoldDB" id="A0A7J7MXG6"/>
<reference evidence="7 8" key="1">
    <citation type="journal article" date="2020" name="IScience">
        <title>Genome Sequencing of the Endangered Kingdonia uniflora (Circaeasteraceae, Ranunculales) Reveals Potential Mechanisms of Evolutionary Specialization.</title>
        <authorList>
            <person name="Sun Y."/>
            <person name="Deng T."/>
            <person name="Zhang A."/>
            <person name="Moore M.J."/>
            <person name="Landis J.B."/>
            <person name="Lin N."/>
            <person name="Zhang H."/>
            <person name="Zhang X."/>
            <person name="Huang J."/>
            <person name="Zhang X."/>
            <person name="Sun H."/>
            <person name="Wang H."/>
        </authorList>
    </citation>
    <scope>NUCLEOTIDE SEQUENCE [LARGE SCALE GENOMIC DNA]</scope>
    <source>
        <strain evidence="7">TB1705</strain>
        <tissue evidence="7">Leaf</tissue>
    </source>
</reference>
<keyword evidence="5" id="KW-0143">Chaperone</keyword>
<keyword evidence="4" id="KW-0067">ATP-binding</keyword>
<evidence type="ECO:0000256" key="2">
    <source>
        <dbReference type="ARBA" id="ARBA00008020"/>
    </source>
</evidence>
<dbReference type="InterPro" id="IPR001844">
    <property type="entry name" value="Cpn60/GroEL"/>
</dbReference>
<dbReference type="SUPFAM" id="SSF54849">
    <property type="entry name" value="GroEL-intermediate domain like"/>
    <property type="match status" value="1"/>
</dbReference>
<dbReference type="InterPro" id="IPR027410">
    <property type="entry name" value="TCP-1-like_intermed_sf"/>
</dbReference>
<dbReference type="InterPro" id="IPR017998">
    <property type="entry name" value="Chaperone_TCP-1"/>
</dbReference>
<dbReference type="GO" id="GO:0005524">
    <property type="term" value="F:ATP binding"/>
    <property type="evidence" value="ECO:0007669"/>
    <property type="project" value="UniProtKB-KW"/>
</dbReference>
<dbReference type="Proteomes" id="UP000541444">
    <property type="component" value="Unassembled WGS sequence"/>
</dbReference>
<accession>A0A7J7MXG6</accession>
<comment type="similarity">
    <text evidence="1">Belongs to the chaperonin (HSP60) family.</text>
</comment>
<evidence type="ECO:0000256" key="4">
    <source>
        <dbReference type="ARBA" id="ARBA00022840"/>
    </source>
</evidence>
<evidence type="ECO:0000313" key="7">
    <source>
        <dbReference type="EMBL" id="KAF6159517.1"/>
    </source>
</evidence>
<evidence type="ECO:0000256" key="1">
    <source>
        <dbReference type="ARBA" id="ARBA00006607"/>
    </source>
</evidence>
<gene>
    <name evidence="7" type="ORF">GIB67_032288</name>
</gene>
<keyword evidence="3" id="KW-0547">Nucleotide-binding</keyword>
<comment type="similarity">
    <text evidence="2">Belongs to the TCP-1 chaperonin family.</text>
</comment>
<dbReference type="Gene3D" id="3.50.7.10">
    <property type="entry name" value="GroEL"/>
    <property type="match status" value="2"/>
</dbReference>
<dbReference type="EMBL" id="JACGCM010001193">
    <property type="protein sequence ID" value="KAF6159517.1"/>
    <property type="molecule type" value="Genomic_DNA"/>
</dbReference>
<evidence type="ECO:0000256" key="5">
    <source>
        <dbReference type="ARBA" id="ARBA00023186"/>
    </source>
</evidence>
<dbReference type="Gene3D" id="1.10.560.10">
    <property type="entry name" value="GroEL-like equatorial domain"/>
    <property type="match status" value="1"/>
</dbReference>
<dbReference type="PRINTS" id="PR00304">
    <property type="entry name" value="TCOMPLEXTCP1"/>
</dbReference>
<sequence length="523" mass="58344">MSDVIVVSACNNYEVGKMIVEAMIKVGRKGIVTLEEGKSLENSLYVVEGIQFDHGYISPYFVTESEKMTVEFENCKLLLVGKKITNASNLIAVLEEDIRGGYLILIMVEDIEQGDLVSLAVNKLRGGEVGLSLEKAKNEVLGHAAKVVFTREVTTIVGNGSTQDVVNKRFSDPKPYREQDYEKEKLNERIAKLFGGIAVIQRQLEGAIRTCTMYIRFRSDCVDEIDAQRVLGYALFKDGKNAKLSYPLEKFDSDVSGEEFSQWMFHTAVRLEQGTVTYLLEENGKSNTRTRLGRKEKHMFLCLLLVTDAFQICDVRFVALRYLESVYILRKVGAQTETELKEKKLKVEDVLNATKAAVEEGIVVGGGCTLLRLAAKVGSDIFKSTLSYPLKLSVVMEKVLSSYNAATGKYEDLMATSIIDPTKMSMSAIPSMDTAIELAQKAKQFLEKANRISNFGQSPNRRVGFTHHENDPSVSNEHNDNPSFLPFSTTESNEITPSNGYDVERCDGDEGSKCLILRKLLFI</sequence>
<organism evidence="7 8">
    <name type="scientific">Kingdonia uniflora</name>
    <dbReference type="NCBI Taxonomy" id="39325"/>
    <lineage>
        <taxon>Eukaryota</taxon>
        <taxon>Viridiplantae</taxon>
        <taxon>Streptophyta</taxon>
        <taxon>Embryophyta</taxon>
        <taxon>Tracheophyta</taxon>
        <taxon>Spermatophyta</taxon>
        <taxon>Magnoliopsida</taxon>
        <taxon>Ranunculales</taxon>
        <taxon>Circaeasteraceae</taxon>
        <taxon>Kingdonia</taxon>
    </lineage>
</organism>
<evidence type="ECO:0000256" key="3">
    <source>
        <dbReference type="ARBA" id="ARBA00022741"/>
    </source>
</evidence>
<protein>
    <submittedName>
        <fullName evidence="7">Uncharacterized protein</fullName>
    </submittedName>
</protein>
<proteinExistence type="inferred from homology"/>
<dbReference type="GO" id="GO:0140662">
    <property type="term" value="F:ATP-dependent protein folding chaperone"/>
    <property type="evidence" value="ECO:0007669"/>
    <property type="project" value="InterPro"/>
</dbReference>
<dbReference type="OrthoDB" id="1678617at2759"/>
<dbReference type="PANTHER" id="PTHR45633">
    <property type="entry name" value="60 KDA HEAT SHOCK PROTEIN, MITOCHONDRIAL"/>
    <property type="match status" value="1"/>
</dbReference>
<name>A0A7J7MXG6_9MAGN</name>
<evidence type="ECO:0000313" key="8">
    <source>
        <dbReference type="Proteomes" id="UP000541444"/>
    </source>
</evidence>
<feature type="region of interest" description="Disordered" evidence="6">
    <location>
        <begin position="457"/>
        <end position="503"/>
    </location>
</feature>
<feature type="compositionally biased region" description="Polar residues" evidence="6">
    <location>
        <begin position="486"/>
        <end position="499"/>
    </location>
</feature>
<dbReference type="SUPFAM" id="SSF52029">
    <property type="entry name" value="GroEL apical domain-like"/>
    <property type="match status" value="1"/>
</dbReference>
<dbReference type="InterPro" id="IPR018370">
    <property type="entry name" value="Chaperonin_Cpn60_CS"/>
</dbReference>
<comment type="caution">
    <text evidence="7">The sequence shown here is derived from an EMBL/GenBank/DDBJ whole genome shotgun (WGS) entry which is preliminary data.</text>
</comment>
<dbReference type="SUPFAM" id="SSF48592">
    <property type="entry name" value="GroEL equatorial domain-like"/>
    <property type="match status" value="1"/>
</dbReference>
<dbReference type="PROSITE" id="PS00296">
    <property type="entry name" value="CHAPERONINS_CPN60"/>
    <property type="match status" value="1"/>
</dbReference>